<dbReference type="PANTHER" id="PTHR45784">
    <property type="entry name" value="C-TYPE LECTIN DOMAIN FAMILY 20 MEMBER A-RELATED"/>
    <property type="match status" value="1"/>
</dbReference>
<evidence type="ECO:0000313" key="3">
    <source>
        <dbReference type="Proteomes" id="UP001178508"/>
    </source>
</evidence>
<dbReference type="Proteomes" id="UP001178508">
    <property type="component" value="Chromosome 16"/>
</dbReference>
<dbReference type="EMBL" id="OY660879">
    <property type="protein sequence ID" value="CAJ1076643.1"/>
    <property type="molecule type" value="Genomic_DNA"/>
</dbReference>
<feature type="domain" description="C-type lectin" evidence="1">
    <location>
        <begin position="158"/>
        <end position="259"/>
    </location>
</feature>
<dbReference type="PROSITE" id="PS50041">
    <property type="entry name" value="C_TYPE_LECTIN_2"/>
    <property type="match status" value="2"/>
</dbReference>
<feature type="domain" description="C-type lectin" evidence="1">
    <location>
        <begin position="31"/>
        <end position="146"/>
    </location>
</feature>
<dbReference type="InterPro" id="IPR001304">
    <property type="entry name" value="C-type_lectin-like"/>
</dbReference>
<evidence type="ECO:0000313" key="2">
    <source>
        <dbReference type="EMBL" id="CAJ1076643.1"/>
    </source>
</evidence>
<evidence type="ECO:0000259" key="1">
    <source>
        <dbReference type="PROSITE" id="PS50041"/>
    </source>
</evidence>
<dbReference type="Pfam" id="PF00059">
    <property type="entry name" value="Lectin_C"/>
    <property type="match status" value="2"/>
</dbReference>
<dbReference type="InterPro" id="IPR016186">
    <property type="entry name" value="C-type_lectin-like/link_sf"/>
</dbReference>
<dbReference type="InterPro" id="IPR016187">
    <property type="entry name" value="CTDL_fold"/>
</dbReference>
<accession>A0AAV1GW42</accession>
<keyword evidence="2" id="KW-0675">Receptor</keyword>
<dbReference type="SMART" id="SM00034">
    <property type="entry name" value="CLECT"/>
    <property type="match status" value="2"/>
</dbReference>
<organism evidence="2 3">
    <name type="scientific">Xyrichtys novacula</name>
    <name type="common">Pearly razorfish</name>
    <name type="synonym">Hemipteronotus novacula</name>
    <dbReference type="NCBI Taxonomy" id="13765"/>
    <lineage>
        <taxon>Eukaryota</taxon>
        <taxon>Metazoa</taxon>
        <taxon>Chordata</taxon>
        <taxon>Craniata</taxon>
        <taxon>Vertebrata</taxon>
        <taxon>Euteleostomi</taxon>
        <taxon>Actinopterygii</taxon>
        <taxon>Neopterygii</taxon>
        <taxon>Teleostei</taxon>
        <taxon>Neoteleostei</taxon>
        <taxon>Acanthomorphata</taxon>
        <taxon>Eupercaria</taxon>
        <taxon>Labriformes</taxon>
        <taxon>Labridae</taxon>
        <taxon>Xyrichtys</taxon>
    </lineage>
</organism>
<gene>
    <name evidence="2" type="ORF">XNOV1_A029120</name>
</gene>
<dbReference type="AlphaFoldDB" id="A0AAV1GW42"/>
<protein>
    <submittedName>
        <fullName evidence="2">Macrophage mannose receptor 1-like</fullName>
    </submittedName>
</protein>
<sequence length="333" mass="38634">MIPVRVTGALTEIFFLSSALCLLPVCFPRRYILLEERRTWAGAQSYCREKYTDLASVHNQEESDQLVAAAQKTYQDDVWIGLYDSPDSWRWSFEDEGYYSGGESGFRRWASGQPNNFGGDQTCVLMAPGKGWNERACSTKAQFVCYDGKSDAKASSRFIYVDEEKTWKEAQDYCREHHTDLASVRNRAENDKIENMARDRNTWIGLYRDSWRWSDGSPYTFRNWSTAALKRSFKSSYAVLHQGQWQDSSCDSELFFVCYVDPVMKRRVLKVKLSQTDSSWNMEEAADAILQQIGQTLKEHGVDKGVRLMWRKQPDRKIFNKDEEEKKSEMTST</sequence>
<keyword evidence="3" id="KW-1185">Reference proteome</keyword>
<name>A0AAV1GW42_XYRNO</name>
<dbReference type="PANTHER" id="PTHR45784:SF3">
    <property type="entry name" value="C-TYPE LECTIN DOMAIN FAMILY 4 MEMBER K-LIKE-RELATED"/>
    <property type="match status" value="1"/>
</dbReference>
<reference evidence="2" key="1">
    <citation type="submission" date="2023-08" db="EMBL/GenBank/DDBJ databases">
        <authorList>
            <person name="Alioto T."/>
            <person name="Alioto T."/>
            <person name="Gomez Garrido J."/>
        </authorList>
    </citation>
    <scope>NUCLEOTIDE SEQUENCE</scope>
</reference>
<proteinExistence type="predicted"/>
<dbReference type="SUPFAM" id="SSF56436">
    <property type="entry name" value="C-type lectin-like"/>
    <property type="match status" value="2"/>
</dbReference>
<dbReference type="Gene3D" id="3.10.100.10">
    <property type="entry name" value="Mannose-Binding Protein A, subunit A"/>
    <property type="match status" value="2"/>
</dbReference>